<feature type="transmembrane region" description="Helical" evidence="1">
    <location>
        <begin position="38"/>
        <end position="57"/>
    </location>
</feature>
<dbReference type="EMBL" id="PFPS01000121">
    <property type="protein sequence ID" value="PJA02029.1"/>
    <property type="molecule type" value="Genomic_DNA"/>
</dbReference>
<evidence type="ECO:0000313" key="2">
    <source>
        <dbReference type="EMBL" id="PJA02029.1"/>
    </source>
</evidence>
<dbReference type="Pfam" id="PF03083">
    <property type="entry name" value="MtN3_slv"/>
    <property type="match status" value="1"/>
</dbReference>
<dbReference type="Proteomes" id="UP000231469">
    <property type="component" value="Unassembled WGS sequence"/>
</dbReference>
<proteinExistence type="predicted"/>
<comment type="caution">
    <text evidence="2">The sequence shown here is derived from an EMBL/GenBank/DDBJ whole genome shotgun (WGS) entry which is preliminary data.</text>
</comment>
<dbReference type="GO" id="GO:0016020">
    <property type="term" value="C:membrane"/>
    <property type="evidence" value="ECO:0007669"/>
    <property type="project" value="InterPro"/>
</dbReference>
<evidence type="ECO:0000256" key="1">
    <source>
        <dbReference type="SAM" id="Phobius"/>
    </source>
</evidence>
<sequence length="92" mass="10395">MLNLTFPQIIGFLTTLVAILVKIIGFPDQIKKNFIRKSTYGLSPIFFVLAFLSYMLWTVHGIYQKDGVLIIGQGVGLLTTGIILYQIIIYKK</sequence>
<dbReference type="AlphaFoldDB" id="A0A2M7VK36"/>
<evidence type="ECO:0000313" key="3">
    <source>
        <dbReference type="Proteomes" id="UP000231469"/>
    </source>
</evidence>
<name>A0A2M7VK36_9BACT</name>
<dbReference type="Gene3D" id="1.20.1280.290">
    <property type="match status" value="1"/>
</dbReference>
<keyword evidence="1" id="KW-0472">Membrane</keyword>
<gene>
    <name evidence="2" type="ORF">COX73_02940</name>
</gene>
<evidence type="ECO:0008006" key="4">
    <source>
        <dbReference type="Google" id="ProtNLM"/>
    </source>
</evidence>
<reference evidence="3" key="1">
    <citation type="submission" date="2017-09" db="EMBL/GenBank/DDBJ databases">
        <title>Depth-based differentiation of microbial function through sediment-hosted aquifers and enrichment of novel symbionts in the deep terrestrial subsurface.</title>
        <authorList>
            <person name="Probst A.J."/>
            <person name="Ladd B."/>
            <person name="Jarett J.K."/>
            <person name="Geller-Mcgrath D.E."/>
            <person name="Sieber C.M.K."/>
            <person name="Emerson J.B."/>
            <person name="Anantharaman K."/>
            <person name="Thomas B.C."/>
            <person name="Malmstrom R."/>
            <person name="Stieglmeier M."/>
            <person name="Klingl A."/>
            <person name="Woyke T."/>
            <person name="Ryan C.M."/>
            <person name="Banfield J.F."/>
        </authorList>
    </citation>
    <scope>NUCLEOTIDE SEQUENCE [LARGE SCALE GENOMIC DNA]</scope>
</reference>
<dbReference type="InterPro" id="IPR004316">
    <property type="entry name" value="SWEET_rpt"/>
</dbReference>
<organism evidence="2 3">
    <name type="scientific">bacterium (Candidatus Gribaldobacteria) CG_4_10_14_0_2_um_filter_36_18</name>
    <dbReference type="NCBI Taxonomy" id="2014264"/>
    <lineage>
        <taxon>Bacteria</taxon>
        <taxon>Candidatus Gribaldobacteria</taxon>
    </lineage>
</organism>
<protein>
    <recommendedName>
        <fullName evidence="4">MtN3 and saliva related transmembrane protein</fullName>
    </recommendedName>
</protein>
<keyword evidence="1" id="KW-1133">Transmembrane helix</keyword>
<feature type="transmembrane region" description="Helical" evidence="1">
    <location>
        <begin position="6"/>
        <end position="26"/>
    </location>
</feature>
<accession>A0A2M7VK36</accession>
<keyword evidence="1" id="KW-0812">Transmembrane</keyword>
<feature type="transmembrane region" description="Helical" evidence="1">
    <location>
        <begin position="69"/>
        <end position="90"/>
    </location>
</feature>